<feature type="transmembrane region" description="Helical" evidence="1">
    <location>
        <begin position="260"/>
        <end position="276"/>
    </location>
</feature>
<evidence type="ECO:0000313" key="2">
    <source>
        <dbReference type="EMBL" id="MCD8740594.1"/>
    </source>
</evidence>
<name>A0ABS8U3Z3_9SPHI</name>
<feature type="transmembrane region" description="Helical" evidence="1">
    <location>
        <begin position="12"/>
        <end position="29"/>
    </location>
</feature>
<dbReference type="EMBL" id="JAJPWV010000002">
    <property type="protein sequence ID" value="MCD8740594.1"/>
    <property type="molecule type" value="Genomic_DNA"/>
</dbReference>
<feature type="transmembrane region" description="Helical" evidence="1">
    <location>
        <begin position="145"/>
        <end position="171"/>
    </location>
</feature>
<keyword evidence="3" id="KW-1185">Reference proteome</keyword>
<evidence type="ECO:0000256" key="1">
    <source>
        <dbReference type="SAM" id="Phobius"/>
    </source>
</evidence>
<feature type="transmembrane region" description="Helical" evidence="1">
    <location>
        <begin position="219"/>
        <end position="240"/>
    </location>
</feature>
<organism evidence="2 3">
    <name type="scientific">Mucilaginibacter roseus</name>
    <dbReference type="NCBI Taxonomy" id="1528868"/>
    <lineage>
        <taxon>Bacteria</taxon>
        <taxon>Pseudomonadati</taxon>
        <taxon>Bacteroidota</taxon>
        <taxon>Sphingobacteriia</taxon>
        <taxon>Sphingobacteriales</taxon>
        <taxon>Sphingobacteriaceae</taxon>
        <taxon>Mucilaginibacter</taxon>
    </lineage>
</organism>
<dbReference type="InterPro" id="IPR045625">
    <property type="entry name" value="DUF6427"/>
</dbReference>
<dbReference type="Proteomes" id="UP001199919">
    <property type="component" value="Unassembled WGS sequence"/>
</dbReference>
<dbReference type="Pfam" id="PF19992">
    <property type="entry name" value="DUF6427"/>
    <property type="match status" value="1"/>
</dbReference>
<keyword evidence="1" id="KW-0812">Transmembrane</keyword>
<accession>A0ABS8U3Z3</accession>
<feature type="transmembrane region" description="Helical" evidence="1">
    <location>
        <begin position="59"/>
        <end position="83"/>
    </location>
</feature>
<feature type="transmembrane region" description="Helical" evidence="1">
    <location>
        <begin position="282"/>
        <end position="300"/>
    </location>
</feature>
<feature type="transmembrane region" description="Helical" evidence="1">
    <location>
        <begin position="307"/>
        <end position="325"/>
    </location>
</feature>
<feature type="transmembrane region" description="Helical" evidence="1">
    <location>
        <begin position="95"/>
        <end position="125"/>
    </location>
</feature>
<gene>
    <name evidence="2" type="ORF">LT679_08290</name>
</gene>
<evidence type="ECO:0000313" key="3">
    <source>
        <dbReference type="Proteomes" id="UP001199919"/>
    </source>
</evidence>
<keyword evidence="1" id="KW-0472">Membrane</keyword>
<keyword evidence="1" id="KW-1133">Transmembrane helix</keyword>
<comment type="caution">
    <text evidence="2">The sequence shown here is derived from an EMBL/GenBank/DDBJ whole genome shotgun (WGS) entry which is preliminary data.</text>
</comment>
<protein>
    <submittedName>
        <fullName evidence="2">DUF6427 family protein</fullName>
    </submittedName>
</protein>
<feature type="transmembrane region" description="Helical" evidence="1">
    <location>
        <begin position="178"/>
        <end position="199"/>
    </location>
</feature>
<proteinExistence type="predicted"/>
<reference evidence="2 3" key="1">
    <citation type="submission" date="2021-12" db="EMBL/GenBank/DDBJ databases">
        <title>Mucilaginibacter roseus genome.</title>
        <authorList>
            <person name="Ferreira J.R."/>
            <person name="Newman J.D."/>
        </authorList>
    </citation>
    <scope>NUCLEOTIDE SEQUENCE [LARGE SCALE GENOMIC DNA]</scope>
    <source>
        <strain evidence="2 3">LMG 28454</strain>
    </source>
</reference>
<dbReference type="RefSeq" id="WP_232176985.1">
    <property type="nucleotide sequence ID" value="NZ_JAJPWV010000002.1"/>
</dbReference>
<sequence>MINIFRSYNPIVIAWLAVLVFVLRIGYLINTPDKLEFIFVESFSRLLVPVSYEYALSPFFNVLLATLLVFIQALLLNTMVNYFNLLNKPSYMPALMYITVSALFTPFLRLSAPLICNFLVIWLMYKLFSLYKGSEVKSTCYDLGLIVALGSLIYLPFSWLFLVVFIALIIFRPFNWREWAAVIIGYVTVFFFLAVVYFYNDRLSRFSSIWLPLGGKFPTSISITNYTYVLLVPVAVILVLSAYKLQQGFFKSYVHIRKSFQLLVAFFLVAGLAFYVKTEFQLNHFLLCVVPVAITFAYYFLHATSRWFYETLYFLLVAGIIYFQFNTF</sequence>